<keyword evidence="12" id="KW-1185">Reference proteome</keyword>
<name>B3PND8_META1</name>
<comment type="subcellular location">
    <subcellularLocation>
        <location evidence="1">Cytoplasm</location>
    </subcellularLocation>
</comment>
<keyword evidence="9" id="KW-0460">Magnesium</keyword>
<comment type="similarity">
    <text evidence="2">Belongs to the TsaE family.</text>
</comment>
<dbReference type="KEGG" id="mat:MARTH_orf806"/>
<dbReference type="PANTHER" id="PTHR33540">
    <property type="entry name" value="TRNA THREONYLCARBAMOYLADENOSINE BIOSYNTHESIS PROTEIN TSAE"/>
    <property type="match status" value="1"/>
</dbReference>
<dbReference type="InterPro" id="IPR027417">
    <property type="entry name" value="P-loop_NTPase"/>
</dbReference>
<sequence>MNKKFIFKDGQSLNTLVSYILSKSKIEALLLNGELGAGKTTLTAQIAKALGEKKPVVSPTFNTILVYDKLVHIDAYNLRGNLFAFEDYFEDKLVVIEWAKNIEHFFKNYIEINVYFSDQNEHVFEIIKEF</sequence>
<dbReference type="STRING" id="243272.MARTH_orf806"/>
<evidence type="ECO:0000256" key="7">
    <source>
        <dbReference type="ARBA" id="ARBA00022741"/>
    </source>
</evidence>
<gene>
    <name evidence="11" type="ordered locus">MARTH_orf806</name>
</gene>
<dbReference type="EMBL" id="CP001047">
    <property type="protein sequence ID" value="ACF07540.1"/>
    <property type="molecule type" value="Genomic_DNA"/>
</dbReference>
<organism evidence="11 12">
    <name type="scientific">Metamycoplasma arthritidis (strain 158L3-1)</name>
    <name type="common">Mycoplasma arthritidis</name>
    <dbReference type="NCBI Taxonomy" id="243272"/>
    <lineage>
        <taxon>Bacteria</taxon>
        <taxon>Bacillati</taxon>
        <taxon>Mycoplasmatota</taxon>
        <taxon>Mycoplasmoidales</taxon>
        <taxon>Metamycoplasmataceae</taxon>
        <taxon>Metamycoplasma</taxon>
    </lineage>
</organism>
<dbReference type="PANTHER" id="PTHR33540:SF2">
    <property type="entry name" value="TRNA THREONYLCARBAMOYLADENOSINE BIOSYNTHESIS PROTEIN TSAE"/>
    <property type="match status" value="1"/>
</dbReference>
<evidence type="ECO:0000256" key="9">
    <source>
        <dbReference type="ARBA" id="ARBA00022842"/>
    </source>
</evidence>
<keyword evidence="6" id="KW-0479">Metal-binding</keyword>
<dbReference type="Proteomes" id="UP000008812">
    <property type="component" value="Chromosome"/>
</dbReference>
<keyword evidence="8" id="KW-0067">ATP-binding</keyword>
<dbReference type="eggNOG" id="COG0802">
    <property type="taxonomic scope" value="Bacteria"/>
</dbReference>
<evidence type="ECO:0000256" key="3">
    <source>
        <dbReference type="ARBA" id="ARBA00019010"/>
    </source>
</evidence>
<dbReference type="Pfam" id="PF02367">
    <property type="entry name" value="TsaE"/>
    <property type="match status" value="1"/>
</dbReference>
<evidence type="ECO:0000256" key="1">
    <source>
        <dbReference type="ARBA" id="ARBA00004496"/>
    </source>
</evidence>
<evidence type="ECO:0000256" key="2">
    <source>
        <dbReference type="ARBA" id="ARBA00007599"/>
    </source>
</evidence>
<dbReference type="HOGENOM" id="CLU_087829_5_2_14"/>
<evidence type="ECO:0000256" key="6">
    <source>
        <dbReference type="ARBA" id="ARBA00022723"/>
    </source>
</evidence>
<dbReference type="GO" id="GO:0046872">
    <property type="term" value="F:metal ion binding"/>
    <property type="evidence" value="ECO:0007669"/>
    <property type="project" value="UniProtKB-KW"/>
</dbReference>
<evidence type="ECO:0000256" key="8">
    <source>
        <dbReference type="ARBA" id="ARBA00022840"/>
    </source>
</evidence>
<dbReference type="SUPFAM" id="SSF52540">
    <property type="entry name" value="P-loop containing nucleoside triphosphate hydrolases"/>
    <property type="match status" value="1"/>
</dbReference>
<evidence type="ECO:0000313" key="11">
    <source>
        <dbReference type="EMBL" id="ACF07540.1"/>
    </source>
</evidence>
<dbReference type="GO" id="GO:0005737">
    <property type="term" value="C:cytoplasm"/>
    <property type="evidence" value="ECO:0007669"/>
    <property type="project" value="UniProtKB-SubCell"/>
</dbReference>
<keyword evidence="4" id="KW-0963">Cytoplasm</keyword>
<dbReference type="AlphaFoldDB" id="B3PND8"/>
<reference evidence="11 12" key="1">
    <citation type="journal article" date="2008" name="Infect. Immun.">
        <title>Genome of Mycoplasma arthritidis.</title>
        <authorList>
            <person name="Dybvig K."/>
            <person name="Zuhua C."/>
            <person name="Lao P."/>
            <person name="Jordan D.S."/>
            <person name="French C.T."/>
            <person name="Tu A.H."/>
            <person name="Loraine A.E."/>
        </authorList>
    </citation>
    <scope>NUCLEOTIDE SEQUENCE [LARGE SCALE GENOMIC DNA]</scope>
    <source>
        <strain evidence="11 12">158L3-1</strain>
    </source>
</reference>
<evidence type="ECO:0000313" key="12">
    <source>
        <dbReference type="Proteomes" id="UP000008812"/>
    </source>
</evidence>
<keyword evidence="7" id="KW-0547">Nucleotide-binding</keyword>
<dbReference type="RefSeq" id="WP_012498497.1">
    <property type="nucleotide sequence ID" value="NC_011025.1"/>
</dbReference>
<dbReference type="NCBIfam" id="TIGR00150">
    <property type="entry name" value="T6A_YjeE"/>
    <property type="match status" value="1"/>
</dbReference>
<evidence type="ECO:0000256" key="5">
    <source>
        <dbReference type="ARBA" id="ARBA00022694"/>
    </source>
</evidence>
<dbReference type="InterPro" id="IPR003442">
    <property type="entry name" value="T6A_TsaE"/>
</dbReference>
<proteinExistence type="inferred from homology"/>
<dbReference type="GO" id="GO:0005524">
    <property type="term" value="F:ATP binding"/>
    <property type="evidence" value="ECO:0007669"/>
    <property type="project" value="UniProtKB-KW"/>
</dbReference>
<accession>B3PND8</accession>
<dbReference type="Gene3D" id="3.40.50.300">
    <property type="entry name" value="P-loop containing nucleotide triphosphate hydrolases"/>
    <property type="match status" value="1"/>
</dbReference>
<evidence type="ECO:0000256" key="4">
    <source>
        <dbReference type="ARBA" id="ARBA00022490"/>
    </source>
</evidence>
<keyword evidence="5" id="KW-0819">tRNA processing</keyword>
<evidence type="ECO:0000256" key="10">
    <source>
        <dbReference type="ARBA" id="ARBA00032441"/>
    </source>
</evidence>
<protein>
    <recommendedName>
        <fullName evidence="3">tRNA threonylcarbamoyladenosine biosynthesis protein TsaE</fullName>
    </recommendedName>
    <alternativeName>
        <fullName evidence="10">t(6)A37 threonylcarbamoyladenosine biosynthesis protein TsaE</fullName>
    </alternativeName>
</protein>
<dbReference type="GO" id="GO:0002949">
    <property type="term" value="P:tRNA threonylcarbamoyladenosine modification"/>
    <property type="evidence" value="ECO:0007669"/>
    <property type="project" value="InterPro"/>
</dbReference>